<evidence type="ECO:0000256" key="1">
    <source>
        <dbReference type="SAM" id="MobiDB-lite"/>
    </source>
</evidence>
<dbReference type="OrthoDB" id="5361545at2"/>
<keyword evidence="2" id="KW-0732">Signal</keyword>
<keyword evidence="5" id="KW-1185">Reference proteome</keyword>
<feature type="chain" id="PRO_5039180576" description="PepSY domain-containing protein" evidence="2">
    <location>
        <begin position="28"/>
        <end position="207"/>
    </location>
</feature>
<feature type="compositionally biased region" description="Basic and acidic residues" evidence="1">
    <location>
        <begin position="93"/>
        <end position="103"/>
    </location>
</feature>
<dbReference type="KEGG" id="vne:CFK40_19965"/>
<name>A0A221MHM6_9BACI</name>
<protein>
    <recommendedName>
        <fullName evidence="3">PepSY domain-containing protein</fullName>
    </recommendedName>
</protein>
<evidence type="ECO:0000259" key="3">
    <source>
        <dbReference type="Pfam" id="PF03413"/>
    </source>
</evidence>
<organism evidence="4 5">
    <name type="scientific">Virgibacillus necropolis</name>
    <dbReference type="NCBI Taxonomy" id="163877"/>
    <lineage>
        <taxon>Bacteria</taxon>
        <taxon>Bacillati</taxon>
        <taxon>Bacillota</taxon>
        <taxon>Bacilli</taxon>
        <taxon>Bacillales</taxon>
        <taxon>Bacillaceae</taxon>
        <taxon>Virgibacillus</taxon>
    </lineage>
</organism>
<dbReference type="InterPro" id="IPR025711">
    <property type="entry name" value="PepSY"/>
</dbReference>
<dbReference type="EMBL" id="CP022437">
    <property type="protein sequence ID" value="ASN07112.1"/>
    <property type="molecule type" value="Genomic_DNA"/>
</dbReference>
<dbReference type="Proteomes" id="UP000204391">
    <property type="component" value="Chromosome"/>
</dbReference>
<proteinExistence type="predicted"/>
<dbReference type="RefSeq" id="WP_089534106.1">
    <property type="nucleotide sequence ID" value="NZ_CP022437.1"/>
</dbReference>
<evidence type="ECO:0000313" key="4">
    <source>
        <dbReference type="EMBL" id="ASN07112.1"/>
    </source>
</evidence>
<feature type="region of interest" description="Disordered" evidence="1">
    <location>
        <begin position="93"/>
        <end position="131"/>
    </location>
</feature>
<dbReference type="Gene3D" id="3.10.450.40">
    <property type="match status" value="2"/>
</dbReference>
<feature type="signal peptide" evidence="2">
    <location>
        <begin position="1"/>
        <end position="27"/>
    </location>
</feature>
<feature type="domain" description="PepSY" evidence="3">
    <location>
        <begin position="34"/>
        <end position="88"/>
    </location>
</feature>
<gene>
    <name evidence="4" type="ORF">CFK40_19965</name>
</gene>
<reference evidence="4 5" key="1">
    <citation type="journal article" date="2003" name="Int. J. Syst. Evol. Microbiol.">
        <title>Virgibacillus carmonensis sp. nov., Virgibacillus necropolis sp. nov. and Virgibacillus picturae sp. nov., three novel species isolated from deteriorated mural paintings, transfer of the species of the genus salibacillus to Virgibacillus, as Virgibacillus marismortui comb. nov. and Virgibacillus salexigens comb. nov., and emended description of the genus Virgibacillus.</title>
        <authorList>
            <person name="Heyrman J."/>
            <person name="Logan N.A."/>
            <person name="Busse H.J."/>
            <person name="Balcaen A."/>
            <person name="Lebbe L."/>
            <person name="Rodriguez-Diaz M."/>
            <person name="Swings J."/>
            <person name="De Vos P."/>
        </authorList>
    </citation>
    <scope>NUCLEOTIDE SEQUENCE [LARGE SCALE GENOMIC DNA]</scope>
    <source>
        <strain evidence="4 5">LMG 19488</strain>
    </source>
</reference>
<feature type="domain" description="PepSY" evidence="3">
    <location>
        <begin position="135"/>
        <end position="187"/>
    </location>
</feature>
<dbReference type="AlphaFoldDB" id="A0A221MHM6"/>
<dbReference type="Pfam" id="PF03413">
    <property type="entry name" value="PepSY"/>
    <property type="match status" value="2"/>
</dbReference>
<evidence type="ECO:0000256" key="2">
    <source>
        <dbReference type="SAM" id="SignalP"/>
    </source>
</evidence>
<sequence length="207" mass="22691">MTKKKKIAVGGVVVAAVLGLGIFQATASQAEASLSTDDVRKLVADQYPGTVTELELDEKKNKAVYEVEILGDEKKYDLTLDGSTGEVLHLKEKPLSKNAKDNLDDADDNKDDKNAENQQQANDDKSSVKKVAVEANKAEEIALKEFEGTIKSIELEEDDGRLTYEIEIKNGKKEADIEVDANTGEVIVVSLEEDDDDDDDKDDNDED</sequence>
<evidence type="ECO:0000313" key="5">
    <source>
        <dbReference type="Proteomes" id="UP000204391"/>
    </source>
</evidence>
<accession>A0A221MHM6</accession>